<dbReference type="InterPro" id="IPR015500">
    <property type="entry name" value="Peptidase_S8_subtilisin-rel"/>
</dbReference>
<dbReference type="InterPro" id="IPR030400">
    <property type="entry name" value="Sedolisin_dom"/>
</dbReference>
<keyword evidence="14" id="KW-0325">Glycoprotein</keyword>
<sequence>MLSLATALFATAATARLMDSLPSIPQGYTQLREAALDEPIALRVALPQQHAEALEKAVIEMSTPGNPNYGKHLSRLELRSYTAPTDEAVSSVVNWLGGSSIKPLVNNDWITFSTTVGKANELLNTTFAWYQYEKGGSPKLRTLDYSVPDEIADNIDLIQPTTRFGQLGAKRSTIFDMHILGPADEEAKIANVEATGDVSADCNTSRITPACLKSLYNINYTPPASGNLVAFASYLEEYARYSDLASFESSWLPSAAGQNFSVELVNGGLNNQNSNSDSGEANLDIQYILAVSAPIPILEYSTGGRGPLVPTDDEPGPSSNEPYLEFLTYLLDQPDSALPQTISTSYGEEEQSVPAEYALKVCNMFMQLGARGVSVLFSSGDSGPGDSCTRVSDRAAYFQPTFPGACPYITSVGATRGVSPEAAVSFSSGGFSTLHARPSWQDSAVSSYLSSIGTTYSPYFNASNRGFPDVATQGASFAVVDKGRNALLSGTSASSPVFAGVVALLNAARKSQGLAPLGFLNPFLYSNADAFTDITTGYGSGCTANSAFGRNGARWNATQGWDPVTGLGTPDFARLLAAAAPGVENA</sequence>
<evidence type="ECO:0000256" key="7">
    <source>
        <dbReference type="ARBA" id="ARBA00022723"/>
    </source>
</evidence>
<evidence type="ECO:0000256" key="13">
    <source>
        <dbReference type="ARBA" id="ARBA00023145"/>
    </source>
</evidence>
<evidence type="ECO:0000256" key="3">
    <source>
        <dbReference type="ARBA" id="ARBA00004239"/>
    </source>
</evidence>
<dbReference type="Pfam" id="PF00082">
    <property type="entry name" value="Peptidase_S8"/>
    <property type="match status" value="1"/>
</dbReference>
<keyword evidence="5" id="KW-0964">Secreted</keyword>
<dbReference type="FunFam" id="3.40.50.200:FF:000015">
    <property type="entry name" value="Tripeptidyl peptidase A"/>
    <property type="match status" value="1"/>
</dbReference>
<accession>A0A439CSA1</accession>
<evidence type="ECO:0000256" key="1">
    <source>
        <dbReference type="ARBA" id="ARBA00001910"/>
    </source>
</evidence>
<reference evidence="18 19" key="1">
    <citation type="submission" date="2018-12" db="EMBL/GenBank/DDBJ databases">
        <title>Draft genome sequence of Xylaria grammica IHI A82.</title>
        <authorList>
            <person name="Buettner E."/>
            <person name="Kellner H."/>
        </authorList>
    </citation>
    <scope>NUCLEOTIDE SEQUENCE [LARGE SCALE GENOMIC DNA]</scope>
    <source>
        <strain evidence="18 19">IHI A82</strain>
    </source>
</reference>
<dbReference type="AlphaFoldDB" id="A0A439CSA1"/>
<dbReference type="EMBL" id="RYZI01000483">
    <property type="protein sequence ID" value="RWA05065.1"/>
    <property type="molecule type" value="Genomic_DNA"/>
</dbReference>
<dbReference type="InterPro" id="IPR023828">
    <property type="entry name" value="Peptidase_S8_Ser-AS"/>
</dbReference>
<dbReference type="EC" id="3.4.14.10" evidence="4"/>
<keyword evidence="19" id="KW-1185">Reference proteome</keyword>
<evidence type="ECO:0000256" key="9">
    <source>
        <dbReference type="ARBA" id="ARBA00022801"/>
    </source>
</evidence>
<dbReference type="GO" id="GO:0046872">
    <property type="term" value="F:metal ion binding"/>
    <property type="evidence" value="ECO:0007669"/>
    <property type="project" value="UniProtKB-UniRule"/>
</dbReference>
<keyword evidence="9 15" id="KW-0378">Hydrolase</keyword>
<dbReference type="PANTHER" id="PTHR14218:SF15">
    <property type="entry name" value="TRIPEPTIDYL-PEPTIDASE 1"/>
    <property type="match status" value="1"/>
</dbReference>
<evidence type="ECO:0000256" key="11">
    <source>
        <dbReference type="ARBA" id="ARBA00022837"/>
    </source>
</evidence>
<keyword evidence="12" id="KW-0843">Virulence</keyword>
<dbReference type="InterPro" id="IPR000209">
    <property type="entry name" value="Peptidase_S8/S53_dom"/>
</dbReference>
<keyword evidence="6 15" id="KW-0645">Protease</keyword>
<comment type="caution">
    <text evidence="18">The sequence shown here is derived from an EMBL/GenBank/DDBJ whole genome shotgun (WGS) entry which is preliminary data.</text>
</comment>
<protein>
    <recommendedName>
        <fullName evidence="4">tripeptidyl-peptidase II</fullName>
        <ecNumber evidence="4">3.4.14.10</ecNumber>
    </recommendedName>
</protein>
<feature type="domain" description="Peptidase S53" evidence="17">
    <location>
        <begin position="206"/>
        <end position="582"/>
    </location>
</feature>
<dbReference type="Gene3D" id="3.40.50.200">
    <property type="entry name" value="Peptidase S8/S53 domain"/>
    <property type="match status" value="1"/>
</dbReference>
<dbReference type="PROSITE" id="PS51695">
    <property type="entry name" value="SEDOLISIN"/>
    <property type="match status" value="1"/>
</dbReference>
<dbReference type="STRING" id="363999.A0A439CSA1"/>
<organism evidence="18 19">
    <name type="scientific">Xylaria grammica</name>
    <dbReference type="NCBI Taxonomy" id="363999"/>
    <lineage>
        <taxon>Eukaryota</taxon>
        <taxon>Fungi</taxon>
        <taxon>Dikarya</taxon>
        <taxon>Ascomycota</taxon>
        <taxon>Pezizomycotina</taxon>
        <taxon>Sordariomycetes</taxon>
        <taxon>Xylariomycetidae</taxon>
        <taxon>Xylariales</taxon>
        <taxon>Xylariaceae</taxon>
        <taxon>Xylaria</taxon>
    </lineage>
</organism>
<dbReference type="PANTHER" id="PTHR14218">
    <property type="entry name" value="PROTEASE S8 TRIPEPTIDYL PEPTIDASE I CLN2"/>
    <property type="match status" value="1"/>
</dbReference>
<evidence type="ECO:0000313" key="19">
    <source>
        <dbReference type="Proteomes" id="UP000286045"/>
    </source>
</evidence>
<evidence type="ECO:0000256" key="16">
    <source>
        <dbReference type="SAM" id="SignalP"/>
    </source>
</evidence>
<feature type="binding site" evidence="15">
    <location>
        <position position="533"/>
    </location>
    <ligand>
        <name>Ca(2+)</name>
        <dbReference type="ChEBI" id="CHEBI:29108"/>
    </ligand>
</feature>
<evidence type="ECO:0000256" key="8">
    <source>
        <dbReference type="ARBA" id="ARBA00022729"/>
    </source>
</evidence>
<dbReference type="GO" id="GO:0005576">
    <property type="term" value="C:extracellular region"/>
    <property type="evidence" value="ECO:0007669"/>
    <property type="project" value="UniProtKB-SubCell"/>
</dbReference>
<dbReference type="InterPro" id="IPR015366">
    <property type="entry name" value="S53_propep"/>
</dbReference>
<comment type="function">
    <text evidence="2">Secreted tripeptidyl-peptidase which degrades proteins at acidic pHs and is involved in virulence.</text>
</comment>
<feature type="active site" description="Charge relay system" evidence="15">
    <location>
        <position position="492"/>
    </location>
</feature>
<proteinExistence type="predicted"/>
<gene>
    <name evidence="18" type="ORF">EKO27_g10047</name>
</gene>
<dbReference type="PRINTS" id="PR00723">
    <property type="entry name" value="SUBTILISIN"/>
</dbReference>
<keyword evidence="10 15" id="KW-0720">Serine protease</keyword>
<comment type="cofactor">
    <cofactor evidence="15">
        <name>Ca(2+)</name>
        <dbReference type="ChEBI" id="CHEBI:29108"/>
    </cofactor>
    <text evidence="15">Binds 1 Ca(2+) ion per subunit.</text>
</comment>
<dbReference type="GO" id="GO:0004252">
    <property type="term" value="F:serine-type endopeptidase activity"/>
    <property type="evidence" value="ECO:0007669"/>
    <property type="project" value="UniProtKB-UniRule"/>
</dbReference>
<dbReference type="SMART" id="SM00944">
    <property type="entry name" value="Pro-kuma_activ"/>
    <property type="match status" value="1"/>
</dbReference>
<name>A0A439CSA1_9PEZI</name>
<evidence type="ECO:0000256" key="12">
    <source>
        <dbReference type="ARBA" id="ARBA00023026"/>
    </source>
</evidence>
<feature type="signal peptide" evidence="16">
    <location>
        <begin position="1"/>
        <end position="15"/>
    </location>
</feature>
<feature type="binding site" evidence="15">
    <location>
        <position position="534"/>
    </location>
    <ligand>
        <name>Ca(2+)</name>
        <dbReference type="ChEBI" id="CHEBI:29108"/>
    </ligand>
</feature>
<evidence type="ECO:0000256" key="10">
    <source>
        <dbReference type="ARBA" id="ARBA00022825"/>
    </source>
</evidence>
<dbReference type="GO" id="GO:0008240">
    <property type="term" value="F:tripeptidyl-peptidase activity"/>
    <property type="evidence" value="ECO:0007669"/>
    <property type="project" value="UniProtKB-EC"/>
</dbReference>
<dbReference type="Pfam" id="PF09286">
    <property type="entry name" value="Pro-kuma_activ"/>
    <property type="match status" value="1"/>
</dbReference>
<evidence type="ECO:0000256" key="15">
    <source>
        <dbReference type="PROSITE-ProRule" id="PRU01032"/>
    </source>
</evidence>
<dbReference type="SUPFAM" id="SSF52743">
    <property type="entry name" value="Subtilisin-like"/>
    <property type="match status" value="1"/>
</dbReference>
<dbReference type="CDD" id="cd11377">
    <property type="entry name" value="Pro-peptidase_S53"/>
    <property type="match status" value="1"/>
</dbReference>
<evidence type="ECO:0000256" key="4">
    <source>
        <dbReference type="ARBA" id="ARBA00012462"/>
    </source>
</evidence>
<dbReference type="SUPFAM" id="SSF54897">
    <property type="entry name" value="Protease propeptides/inhibitors"/>
    <property type="match status" value="1"/>
</dbReference>
<evidence type="ECO:0000259" key="17">
    <source>
        <dbReference type="PROSITE" id="PS51695"/>
    </source>
</evidence>
<dbReference type="Proteomes" id="UP000286045">
    <property type="component" value="Unassembled WGS sequence"/>
</dbReference>
<dbReference type="CDD" id="cd04056">
    <property type="entry name" value="Peptidases_S53"/>
    <property type="match status" value="1"/>
</dbReference>
<evidence type="ECO:0000256" key="5">
    <source>
        <dbReference type="ARBA" id="ARBA00022525"/>
    </source>
</evidence>
<dbReference type="PROSITE" id="PS00138">
    <property type="entry name" value="SUBTILASE_SER"/>
    <property type="match status" value="1"/>
</dbReference>
<feature type="active site" description="Charge relay system" evidence="15">
    <location>
        <position position="280"/>
    </location>
</feature>
<keyword evidence="11 15" id="KW-0106">Calcium</keyword>
<comment type="catalytic activity">
    <reaction evidence="1">
        <text>Release of an N-terminal tripeptide from a polypeptide.</text>
        <dbReference type="EC" id="3.4.14.10"/>
    </reaction>
</comment>
<feature type="binding site" evidence="15">
    <location>
        <position position="562"/>
    </location>
    <ligand>
        <name>Ca(2+)</name>
        <dbReference type="ChEBI" id="CHEBI:29108"/>
    </ligand>
</feature>
<feature type="chain" id="PRO_5019507137" description="tripeptidyl-peptidase II" evidence="16">
    <location>
        <begin position="16"/>
        <end position="586"/>
    </location>
</feature>
<evidence type="ECO:0000256" key="6">
    <source>
        <dbReference type="ARBA" id="ARBA00022670"/>
    </source>
</evidence>
<evidence type="ECO:0000313" key="18">
    <source>
        <dbReference type="EMBL" id="RWA05065.1"/>
    </source>
</evidence>
<dbReference type="InterPro" id="IPR050819">
    <property type="entry name" value="Tripeptidyl-peptidase_I"/>
</dbReference>
<keyword evidence="13" id="KW-0865">Zymogen</keyword>
<feature type="active site" description="Charge relay system" evidence="15">
    <location>
        <position position="284"/>
    </location>
</feature>
<comment type="subcellular location">
    <subcellularLocation>
        <location evidence="3">Secreted</location>
        <location evidence="3">Extracellular space</location>
    </subcellularLocation>
</comment>
<evidence type="ECO:0000256" key="14">
    <source>
        <dbReference type="ARBA" id="ARBA00023180"/>
    </source>
</evidence>
<dbReference type="GO" id="GO:0006508">
    <property type="term" value="P:proteolysis"/>
    <property type="evidence" value="ECO:0007669"/>
    <property type="project" value="UniProtKB-KW"/>
</dbReference>
<evidence type="ECO:0000256" key="2">
    <source>
        <dbReference type="ARBA" id="ARBA00002451"/>
    </source>
</evidence>
<keyword evidence="7 15" id="KW-0479">Metal-binding</keyword>
<feature type="binding site" evidence="15">
    <location>
        <position position="560"/>
    </location>
    <ligand>
        <name>Ca(2+)</name>
        <dbReference type="ChEBI" id="CHEBI:29108"/>
    </ligand>
</feature>
<keyword evidence="8 16" id="KW-0732">Signal</keyword>
<dbReference type="InterPro" id="IPR036852">
    <property type="entry name" value="Peptidase_S8/S53_dom_sf"/>
</dbReference>